<dbReference type="Gene3D" id="3.30.70.120">
    <property type="match status" value="1"/>
</dbReference>
<dbReference type="Pfam" id="PF00543">
    <property type="entry name" value="P-II"/>
    <property type="match status" value="1"/>
</dbReference>
<dbReference type="GO" id="GO:0005524">
    <property type="term" value="F:ATP binding"/>
    <property type="evidence" value="ECO:0007669"/>
    <property type="project" value="TreeGrafter"/>
</dbReference>
<dbReference type="InterPro" id="IPR011322">
    <property type="entry name" value="N-reg_PII-like_a/b"/>
</dbReference>
<dbReference type="SMART" id="SM00938">
    <property type="entry name" value="P-II"/>
    <property type="match status" value="1"/>
</dbReference>
<organism evidence="2 3">
    <name type="scientific">Chlorella vulgaris</name>
    <name type="common">Green alga</name>
    <dbReference type="NCBI Taxonomy" id="3077"/>
    <lineage>
        <taxon>Eukaryota</taxon>
        <taxon>Viridiplantae</taxon>
        <taxon>Chlorophyta</taxon>
        <taxon>core chlorophytes</taxon>
        <taxon>Trebouxiophyceae</taxon>
        <taxon>Chlorellales</taxon>
        <taxon>Chlorellaceae</taxon>
        <taxon>Chlorella clade</taxon>
        <taxon>Chlorella</taxon>
    </lineage>
</organism>
<dbReference type="OrthoDB" id="2016645at2759"/>
<dbReference type="GO" id="GO:0006808">
    <property type="term" value="P:regulation of nitrogen utilization"/>
    <property type="evidence" value="ECO:0007669"/>
    <property type="project" value="InterPro"/>
</dbReference>
<dbReference type="PROSITE" id="PS00638">
    <property type="entry name" value="PII_GLNB_CTER"/>
    <property type="match status" value="1"/>
</dbReference>
<dbReference type="InterPro" id="IPR017918">
    <property type="entry name" value="N-reg_PII_CS"/>
</dbReference>
<reference evidence="2" key="1">
    <citation type="journal article" date="2019" name="Plant J.">
        <title>Chlorella vulgaris genome assembly and annotation reveals the molecular basis for metabolic acclimation to high light conditions.</title>
        <authorList>
            <person name="Cecchin M."/>
            <person name="Marcolungo L."/>
            <person name="Rossato M."/>
            <person name="Girolomoni L."/>
            <person name="Cosentino E."/>
            <person name="Cuine S."/>
            <person name="Li-Beisson Y."/>
            <person name="Delledonne M."/>
            <person name="Ballottari M."/>
        </authorList>
    </citation>
    <scope>NUCLEOTIDE SEQUENCE</scope>
    <source>
        <strain evidence="2">211/11P</strain>
    </source>
</reference>
<proteinExistence type="inferred from homology"/>
<evidence type="ECO:0008006" key="4">
    <source>
        <dbReference type="Google" id="ProtNLM"/>
    </source>
</evidence>
<dbReference type="GO" id="GO:0030234">
    <property type="term" value="F:enzyme regulator activity"/>
    <property type="evidence" value="ECO:0007669"/>
    <property type="project" value="InterPro"/>
</dbReference>
<protein>
    <recommendedName>
        <fullName evidence="4">Nitrogen regulatory protein P-II</fullName>
    </recommendedName>
</protein>
<dbReference type="PANTHER" id="PTHR30115:SF11">
    <property type="entry name" value="NITROGEN REGULATORY PROTEIN P-II HOMOLOG"/>
    <property type="match status" value="1"/>
</dbReference>
<dbReference type="Proteomes" id="UP001055712">
    <property type="component" value="Unassembled WGS sequence"/>
</dbReference>
<evidence type="ECO:0000256" key="1">
    <source>
        <dbReference type="RuleBase" id="RU003936"/>
    </source>
</evidence>
<gene>
    <name evidence="2" type="ORF">D9Q98_002472</name>
</gene>
<name>A0A9D4YZB1_CHLVU</name>
<comment type="caution">
    <text evidence="2">The sequence shown here is derived from an EMBL/GenBank/DDBJ whole genome shotgun (WGS) entry which is preliminary data.</text>
</comment>
<dbReference type="EMBL" id="SIDB01000003">
    <property type="protein sequence ID" value="KAI3434394.1"/>
    <property type="molecule type" value="Genomic_DNA"/>
</dbReference>
<comment type="similarity">
    <text evidence="1">Belongs to the P(II) protein family.</text>
</comment>
<dbReference type="GO" id="GO:0005829">
    <property type="term" value="C:cytosol"/>
    <property type="evidence" value="ECO:0007669"/>
    <property type="project" value="TreeGrafter"/>
</dbReference>
<dbReference type="PROSITE" id="PS51343">
    <property type="entry name" value="PII_GLNB_DOM"/>
    <property type="match status" value="1"/>
</dbReference>
<dbReference type="PANTHER" id="PTHR30115">
    <property type="entry name" value="NITROGEN REGULATORY PROTEIN P-II"/>
    <property type="match status" value="1"/>
</dbReference>
<evidence type="ECO:0000313" key="3">
    <source>
        <dbReference type="Proteomes" id="UP001055712"/>
    </source>
</evidence>
<dbReference type="InterPro" id="IPR002187">
    <property type="entry name" value="N-reg_PII"/>
</dbReference>
<dbReference type="PRINTS" id="PR00340">
    <property type="entry name" value="PIIGLNB"/>
</dbReference>
<keyword evidence="3" id="KW-1185">Reference proteome</keyword>
<reference evidence="2" key="2">
    <citation type="submission" date="2020-11" db="EMBL/GenBank/DDBJ databases">
        <authorList>
            <person name="Cecchin M."/>
            <person name="Marcolungo L."/>
            <person name="Rossato M."/>
            <person name="Girolomoni L."/>
            <person name="Cosentino E."/>
            <person name="Cuine S."/>
            <person name="Li-Beisson Y."/>
            <person name="Delledonne M."/>
            <person name="Ballottari M."/>
        </authorList>
    </citation>
    <scope>NUCLEOTIDE SEQUENCE</scope>
    <source>
        <strain evidence="2">211/11P</strain>
        <tissue evidence="2">Whole cell</tissue>
    </source>
</reference>
<accession>A0A9D4YZB1</accession>
<evidence type="ECO:0000313" key="2">
    <source>
        <dbReference type="EMBL" id="KAI3434394.1"/>
    </source>
</evidence>
<dbReference type="AlphaFoldDB" id="A0A9D4YZB1"/>
<sequence>MSAAVGTSLVPAGACSRPRNAIRFTQALAARPAFRSTGRRLTLHVCNADANGRQPATPFKALESLSVDLSGFPACRFFRVEALIRPWRLARVVEQLNASGIRGMTVSDVKGAGVQGGRRERYGGTEFGGSSDRYLVDKTRMDIVIARGQVDSVVRIIAGAAHTGEIGDGKIFVHPVADIVRIRTGETGAMAERMEGGMEDMTGIRGV</sequence>
<dbReference type="InterPro" id="IPR015867">
    <property type="entry name" value="N-reg_PII/ATP_PRibTrfase_C"/>
</dbReference>
<dbReference type="SUPFAM" id="SSF54913">
    <property type="entry name" value="GlnB-like"/>
    <property type="match status" value="1"/>
</dbReference>